<feature type="compositionally biased region" description="Polar residues" evidence="1">
    <location>
        <begin position="465"/>
        <end position="487"/>
    </location>
</feature>
<dbReference type="OrthoDB" id="430364at2759"/>
<dbReference type="Pfam" id="PF01369">
    <property type="entry name" value="Sec7"/>
    <property type="match status" value="1"/>
</dbReference>
<organism evidence="3 4">
    <name type="scientific">Saitozyma podzolica</name>
    <dbReference type="NCBI Taxonomy" id="1890683"/>
    <lineage>
        <taxon>Eukaryota</taxon>
        <taxon>Fungi</taxon>
        <taxon>Dikarya</taxon>
        <taxon>Basidiomycota</taxon>
        <taxon>Agaricomycotina</taxon>
        <taxon>Tremellomycetes</taxon>
        <taxon>Tremellales</taxon>
        <taxon>Trimorphomycetaceae</taxon>
        <taxon>Saitozyma</taxon>
    </lineage>
</organism>
<dbReference type="Gene3D" id="2.30.29.30">
    <property type="entry name" value="Pleckstrin-homology domain (PH domain)/Phosphotyrosine-binding domain (PTB)"/>
    <property type="match status" value="1"/>
</dbReference>
<sequence>MSTSPTRYYASRPSSRSTSRPTSPPSAAEVRSQAVAKLKRAASLPRTPAGRRPSTRQAVNDDAQGTQDTAPLTTDLNQPGPSTYQHSQAGQDTQEMLSPSPINSSFDHNAIYAHAQALQMQRSASASSSFHMPTPPHLGMSQGAPYFPASPSPAGTPDWAAMQLAQSYLPSLSPVPVGGSPFIAGLTAVPGQGRNTPSPLPTLGELRTLQRSNSNAARAHAMSKLTGGRDTPSDEDHSNRPLERPGLQRADSLGAPRPLGMSLTRLAPPAPKDANFTVSSSNMGEERRSAVGRRMVERLAERRAAREKEEAEVRRLWEESRGTTGEGQHRTHNDDEVAVESDSDTGENHAEVPTLKRTSPVEPPPTHLLPVAGEDMLGIAPRSLSRSTQHSTDEAFEYEAHLRRSLSSRTARNAMGTVTEAVPPLQTQPEEVESMTAANVLHSSNDDEALEPPRPAFATPIRHTPQPSSSTTDTAGSQSPSGTSTMSRETLGSMMFIMGGRSSTANATGPREGSWPVGVEENGSSDWGTPGKEMSQPPALAESPPTQSPLTDKPIEPPSISPTSATDPDLTPPAHSRRTSVMSWEEVGGEADREVPSDTRYHKKSGSISAKLGRTVKAKMRKRSQSRGSATSSITSPPTSPRLLGDRLSAAAQSFSRRGSESSVSPSQASAGGMRSVTKGSPMIPQGEQIHHQPSVSSLSPSTSGPAESSANSLLLQHQLSTPTTSTGFLPRPDPNDPRILSSKLSPFPGIVNLEGGHRLADPPAIPEAPKLVHQNSDSQVPSQQRVTPAVADNIYSLPLPASTDDRRASGDSASKRSWLAKAFGQATSPRSSGSTSRKSSKSDLNISPVRRQSADNQPSTTVPDHDPFAAPPPPSGKSRPRVASPTVSVVPELSEEGSRLTRFTMHRDMGPMHVPEPRLETGGPLPSQSVDVLQRMDNLLALAPDDPARPDILDDPPRKLLLATQVLQVVNVHTAKDRYLFLFNDILVITKPLITSGINATLDMKFVVKSVVSLDKLHVHGFAEESTSVPERSAVIAEFIERFARDPHTACRFLLERNRWKDDAANLASVIFKTAELDKTQIGALLSENEPLMRAFIDLFHFTGVRIDDALRMFLLSLRLPGDPIAAERLLRGLAYRYSDANKESVSFGRDLAAEVVLAIMQLDDSLHGGQFGFALHNPGLRPDIFISAFRSKDPQGLVDDGLLSDIYDSIRHSPLSQALAANQADQARQISVRPAKLPTRLTYNTWSDPITICIADPDPHFQIELLGDGMEFDPPRLDFHVRSTATFRVRGRALGTRSILFDRVGEHAKLYAGLGNARVFNVERAFMKHTFQVSFSNHLGSKRKYCFSVTERSVLSKWAATLPRQIMLARQASAAAPSTSEQRVRAAAEAVALQVLRDALIPPVQEERVAERDRDRDWDRERERERLDGRPRLERSGSVSIAYAEVAGKGEKDLGPLIANKPGNATDRTGGMMECQTGKELVLVCRQNSLLPGMLELLRAGVQRGG</sequence>
<dbReference type="InterPro" id="IPR023394">
    <property type="entry name" value="Sec7_C_sf"/>
</dbReference>
<dbReference type="EMBL" id="RSCD01000014">
    <property type="protein sequence ID" value="RSH89313.1"/>
    <property type="molecule type" value="Genomic_DNA"/>
</dbReference>
<dbReference type="Proteomes" id="UP000279259">
    <property type="component" value="Unassembled WGS sequence"/>
</dbReference>
<proteinExistence type="predicted"/>
<dbReference type="GO" id="GO:0005085">
    <property type="term" value="F:guanyl-nucleotide exchange factor activity"/>
    <property type="evidence" value="ECO:0007669"/>
    <property type="project" value="InterPro"/>
</dbReference>
<dbReference type="SUPFAM" id="SSF48425">
    <property type="entry name" value="Sec7 domain"/>
    <property type="match status" value="1"/>
</dbReference>
<dbReference type="STRING" id="1890683.A0A427YE32"/>
<dbReference type="Gene3D" id="1.10.1000.11">
    <property type="entry name" value="Arf Nucleotide-binding Site Opener,domain 2"/>
    <property type="match status" value="1"/>
</dbReference>
<dbReference type="InterPro" id="IPR035999">
    <property type="entry name" value="Sec7_dom_sf"/>
</dbReference>
<dbReference type="PROSITE" id="PS50190">
    <property type="entry name" value="SEC7"/>
    <property type="match status" value="1"/>
</dbReference>
<feature type="compositionally biased region" description="Polar residues" evidence="1">
    <location>
        <begin position="55"/>
        <end position="105"/>
    </location>
</feature>
<feature type="compositionally biased region" description="Low complexity" evidence="1">
    <location>
        <begin position="654"/>
        <end position="670"/>
    </location>
</feature>
<feature type="compositionally biased region" description="Basic and acidic residues" evidence="1">
    <location>
        <begin position="318"/>
        <end position="335"/>
    </location>
</feature>
<accession>A0A427YE32</accession>
<feature type="compositionally biased region" description="Polar residues" evidence="1">
    <location>
        <begin position="711"/>
        <end position="728"/>
    </location>
</feature>
<reference evidence="3 4" key="1">
    <citation type="submission" date="2018-11" db="EMBL/GenBank/DDBJ databases">
        <title>Genome sequence of Saitozyma podzolica DSM 27192.</title>
        <authorList>
            <person name="Aliyu H."/>
            <person name="Gorte O."/>
            <person name="Ochsenreither K."/>
        </authorList>
    </citation>
    <scope>NUCLEOTIDE SEQUENCE [LARGE SCALE GENOMIC DNA]</scope>
    <source>
        <strain evidence="3 4">DSM 27192</strain>
    </source>
</reference>
<protein>
    <recommendedName>
        <fullName evidence="2">SEC7 domain-containing protein</fullName>
    </recommendedName>
</protein>
<dbReference type="SUPFAM" id="SSF50729">
    <property type="entry name" value="PH domain-like"/>
    <property type="match status" value="1"/>
</dbReference>
<dbReference type="SMART" id="SM00222">
    <property type="entry name" value="Sec7"/>
    <property type="match status" value="1"/>
</dbReference>
<feature type="compositionally biased region" description="Basic and acidic residues" evidence="1">
    <location>
        <begin position="231"/>
        <end position="243"/>
    </location>
</feature>
<feature type="region of interest" description="Disordered" evidence="1">
    <location>
        <begin position="318"/>
        <end position="371"/>
    </location>
</feature>
<dbReference type="InterPro" id="IPR011993">
    <property type="entry name" value="PH-like_dom_sf"/>
</dbReference>
<feature type="region of interest" description="Disordered" evidence="1">
    <location>
        <begin position="212"/>
        <end position="290"/>
    </location>
</feature>
<feature type="compositionally biased region" description="Low complexity" evidence="1">
    <location>
        <begin position="1"/>
        <end position="28"/>
    </location>
</feature>
<evidence type="ECO:0000313" key="3">
    <source>
        <dbReference type="EMBL" id="RSH89313.1"/>
    </source>
</evidence>
<feature type="compositionally biased region" description="Polar residues" evidence="1">
    <location>
        <begin position="774"/>
        <end position="787"/>
    </location>
</feature>
<comment type="caution">
    <text evidence="3">The sequence shown here is derived from an EMBL/GenBank/DDBJ whole genome shotgun (WGS) entry which is preliminary data.</text>
</comment>
<dbReference type="GO" id="GO:0032012">
    <property type="term" value="P:regulation of ARF protein signal transduction"/>
    <property type="evidence" value="ECO:0007669"/>
    <property type="project" value="InterPro"/>
</dbReference>
<feature type="compositionally biased region" description="Low complexity" evidence="1">
    <location>
        <begin position="828"/>
        <end position="838"/>
    </location>
</feature>
<evidence type="ECO:0000256" key="1">
    <source>
        <dbReference type="SAM" id="MobiDB-lite"/>
    </source>
</evidence>
<feature type="compositionally biased region" description="Basic and acidic residues" evidence="1">
    <location>
        <begin position="590"/>
        <end position="600"/>
    </location>
</feature>
<name>A0A427YE32_9TREE</name>
<feature type="compositionally biased region" description="Acidic residues" evidence="1">
    <location>
        <begin position="336"/>
        <end position="345"/>
    </location>
</feature>
<feature type="compositionally biased region" description="Low complexity" evidence="1">
    <location>
        <begin position="694"/>
        <end position="710"/>
    </location>
</feature>
<evidence type="ECO:0000259" key="2">
    <source>
        <dbReference type="PROSITE" id="PS50190"/>
    </source>
</evidence>
<feature type="domain" description="SEC7" evidence="2">
    <location>
        <begin position="1026"/>
        <end position="1215"/>
    </location>
</feature>
<feature type="region of interest" description="Disordered" evidence="1">
    <location>
        <begin position="500"/>
        <end position="899"/>
    </location>
</feature>
<feature type="region of interest" description="Disordered" evidence="1">
    <location>
        <begin position="445"/>
        <end position="487"/>
    </location>
</feature>
<dbReference type="Gene3D" id="1.10.220.20">
    <property type="match status" value="1"/>
</dbReference>
<dbReference type="PANTHER" id="PTHR10663:SF405">
    <property type="entry name" value="ARF GUANINE NUCLEOTIDE EXCHANGE FACTOR SYT1"/>
    <property type="match status" value="1"/>
</dbReference>
<feature type="region of interest" description="Disordered" evidence="1">
    <location>
        <begin position="1"/>
        <end position="105"/>
    </location>
</feature>
<feature type="compositionally biased region" description="Basic residues" evidence="1">
    <location>
        <begin position="614"/>
        <end position="625"/>
    </location>
</feature>
<evidence type="ECO:0000313" key="4">
    <source>
        <dbReference type="Proteomes" id="UP000279259"/>
    </source>
</evidence>
<keyword evidence="4" id="KW-1185">Reference proteome</keyword>
<gene>
    <name evidence="3" type="ORF">EHS25_002425</name>
</gene>
<dbReference type="InterPro" id="IPR000904">
    <property type="entry name" value="Sec7_dom"/>
</dbReference>
<dbReference type="PANTHER" id="PTHR10663">
    <property type="entry name" value="GUANYL-NUCLEOTIDE EXCHANGE FACTOR"/>
    <property type="match status" value="1"/>
</dbReference>